<accession>A0A9X1QH36</accession>
<dbReference type="GO" id="GO:0047617">
    <property type="term" value="F:fatty acyl-CoA hydrolase activity"/>
    <property type="evidence" value="ECO:0007669"/>
    <property type="project" value="InterPro"/>
</dbReference>
<sequence>MDSQANPSNLLPESRIDLLLQWKGKHMAGNFSPVAKWLNGKLIDASEGALEIEYEVREDMCNPMRTLHGGIASTILDDIVGTMVYALGGEFAFTSVNLNCDFLNPAFPGDVLTAKSTVVRKGKNIIHVEGKIFKEDGRIVAKCTSNMIQTGFKIPSPSAG</sequence>
<dbReference type="Pfam" id="PF03061">
    <property type="entry name" value="4HBT"/>
    <property type="match status" value="1"/>
</dbReference>
<organism evidence="4 5">
    <name type="scientific">Dyadobacter chenhuakuii</name>
    <dbReference type="NCBI Taxonomy" id="2909339"/>
    <lineage>
        <taxon>Bacteria</taxon>
        <taxon>Pseudomonadati</taxon>
        <taxon>Bacteroidota</taxon>
        <taxon>Cytophagia</taxon>
        <taxon>Cytophagales</taxon>
        <taxon>Spirosomataceae</taxon>
        <taxon>Dyadobacter</taxon>
    </lineage>
</organism>
<dbReference type="PANTHER" id="PTHR21660:SF1">
    <property type="entry name" value="ACYL-COENZYME A THIOESTERASE 13"/>
    <property type="match status" value="1"/>
</dbReference>
<dbReference type="InterPro" id="IPR029069">
    <property type="entry name" value="HotDog_dom_sf"/>
</dbReference>
<dbReference type="CDD" id="cd03443">
    <property type="entry name" value="PaaI_thioesterase"/>
    <property type="match status" value="1"/>
</dbReference>
<evidence type="ECO:0000256" key="2">
    <source>
        <dbReference type="ARBA" id="ARBA00022801"/>
    </source>
</evidence>
<dbReference type="InterPro" id="IPR006683">
    <property type="entry name" value="Thioestr_dom"/>
</dbReference>
<protein>
    <submittedName>
        <fullName evidence="4">PaaI family thioesterase</fullName>
    </submittedName>
</protein>
<dbReference type="InterPro" id="IPR003736">
    <property type="entry name" value="PAAI_dom"/>
</dbReference>
<proteinExistence type="inferred from homology"/>
<comment type="similarity">
    <text evidence="1">Belongs to the thioesterase PaaI family.</text>
</comment>
<feature type="domain" description="Thioesterase" evidence="3">
    <location>
        <begin position="66"/>
        <end position="140"/>
    </location>
</feature>
<reference evidence="4" key="1">
    <citation type="submission" date="2022-01" db="EMBL/GenBank/DDBJ databases">
        <title>Novel species in genus Dyadobacter.</title>
        <authorList>
            <person name="Ma C."/>
        </authorList>
    </citation>
    <scope>NUCLEOTIDE SEQUENCE</scope>
    <source>
        <strain evidence="4">CY357</strain>
    </source>
</reference>
<dbReference type="AlphaFoldDB" id="A0A9X1QH36"/>
<dbReference type="EMBL" id="JAKFFV010000011">
    <property type="protein sequence ID" value="MCF2500163.1"/>
    <property type="molecule type" value="Genomic_DNA"/>
</dbReference>
<evidence type="ECO:0000256" key="1">
    <source>
        <dbReference type="ARBA" id="ARBA00008324"/>
    </source>
</evidence>
<dbReference type="RefSeq" id="WP_235157079.1">
    <property type="nucleotide sequence ID" value="NZ_JAKFFV010000011.1"/>
</dbReference>
<evidence type="ECO:0000313" key="4">
    <source>
        <dbReference type="EMBL" id="MCF2500163.1"/>
    </source>
</evidence>
<dbReference type="NCBIfam" id="TIGR00369">
    <property type="entry name" value="unchar_dom_1"/>
    <property type="match status" value="1"/>
</dbReference>
<evidence type="ECO:0000313" key="5">
    <source>
        <dbReference type="Proteomes" id="UP001139411"/>
    </source>
</evidence>
<dbReference type="PANTHER" id="PTHR21660">
    <property type="entry name" value="THIOESTERASE SUPERFAMILY MEMBER-RELATED"/>
    <property type="match status" value="1"/>
</dbReference>
<dbReference type="InterPro" id="IPR039298">
    <property type="entry name" value="ACOT13"/>
</dbReference>
<keyword evidence="2" id="KW-0378">Hydrolase</keyword>
<gene>
    <name evidence="4" type="ORF">L0661_17725</name>
</gene>
<evidence type="ECO:0000259" key="3">
    <source>
        <dbReference type="Pfam" id="PF03061"/>
    </source>
</evidence>
<dbReference type="Proteomes" id="UP001139411">
    <property type="component" value="Unassembled WGS sequence"/>
</dbReference>
<dbReference type="Gene3D" id="3.10.129.10">
    <property type="entry name" value="Hotdog Thioesterase"/>
    <property type="match status" value="1"/>
</dbReference>
<comment type="caution">
    <text evidence="4">The sequence shown here is derived from an EMBL/GenBank/DDBJ whole genome shotgun (WGS) entry which is preliminary data.</text>
</comment>
<dbReference type="SUPFAM" id="SSF54637">
    <property type="entry name" value="Thioesterase/thiol ester dehydrase-isomerase"/>
    <property type="match status" value="1"/>
</dbReference>
<name>A0A9X1QH36_9BACT</name>